<proteinExistence type="inferred from homology"/>
<evidence type="ECO:0000313" key="6">
    <source>
        <dbReference type="EMBL" id="CAB3989327.1"/>
    </source>
</evidence>
<keyword evidence="7" id="KW-1185">Reference proteome</keyword>
<organism evidence="6 7">
    <name type="scientific">Paramuricea clavata</name>
    <name type="common">Red gorgonian</name>
    <name type="synonym">Violescent sea-whip</name>
    <dbReference type="NCBI Taxonomy" id="317549"/>
    <lineage>
        <taxon>Eukaryota</taxon>
        <taxon>Metazoa</taxon>
        <taxon>Cnidaria</taxon>
        <taxon>Anthozoa</taxon>
        <taxon>Octocorallia</taxon>
        <taxon>Malacalcyonacea</taxon>
        <taxon>Plexauridae</taxon>
        <taxon>Paramuricea</taxon>
    </lineage>
</organism>
<evidence type="ECO:0000256" key="1">
    <source>
        <dbReference type="ARBA" id="ARBA00004370"/>
    </source>
</evidence>
<gene>
    <name evidence="6" type="ORF">PACLA_8A058000</name>
</gene>
<dbReference type="OrthoDB" id="10059035at2759"/>
<comment type="subcellular location">
    <subcellularLocation>
        <location evidence="1">Membrane</location>
    </subcellularLocation>
</comment>
<dbReference type="AlphaFoldDB" id="A0A6S7GTG6"/>
<keyword evidence="4" id="KW-1133">Transmembrane helix</keyword>
<name>A0A6S7GTG6_PARCT</name>
<evidence type="ECO:0000256" key="2">
    <source>
        <dbReference type="ARBA" id="ARBA00007264"/>
    </source>
</evidence>
<reference evidence="6" key="1">
    <citation type="submission" date="2020-04" db="EMBL/GenBank/DDBJ databases">
        <authorList>
            <person name="Alioto T."/>
            <person name="Alioto T."/>
            <person name="Gomez Garrido J."/>
        </authorList>
    </citation>
    <scope>NUCLEOTIDE SEQUENCE</scope>
    <source>
        <strain evidence="6">A484AB</strain>
    </source>
</reference>
<dbReference type="InterPro" id="IPR008853">
    <property type="entry name" value="TMEM9/TMEM9B"/>
</dbReference>
<comment type="similarity">
    <text evidence="2">Belongs to the TMEM9 family.</text>
</comment>
<comment type="caution">
    <text evidence="6">The sequence shown here is derived from an EMBL/GenBank/DDBJ whole genome shotgun (WGS) entry which is preliminary data.</text>
</comment>
<dbReference type="PANTHER" id="PTHR13064">
    <property type="entry name" value="TRANSMEMBRANE PROTEIN 9 FAMILY MEMBER"/>
    <property type="match status" value="1"/>
</dbReference>
<dbReference type="EMBL" id="CACRXK020001468">
    <property type="protein sequence ID" value="CAB3989327.1"/>
    <property type="molecule type" value="Genomic_DNA"/>
</dbReference>
<dbReference type="GO" id="GO:0005765">
    <property type="term" value="C:lysosomal membrane"/>
    <property type="evidence" value="ECO:0007669"/>
    <property type="project" value="InterPro"/>
</dbReference>
<evidence type="ECO:0000256" key="3">
    <source>
        <dbReference type="ARBA" id="ARBA00022692"/>
    </source>
</evidence>
<dbReference type="Pfam" id="PF05434">
    <property type="entry name" value="Tmemb_9"/>
    <property type="match status" value="1"/>
</dbReference>
<keyword evidence="3 6" id="KW-0812">Transmembrane</keyword>
<keyword evidence="5" id="KW-0472">Membrane</keyword>
<dbReference type="Proteomes" id="UP001152795">
    <property type="component" value="Unassembled WGS sequence"/>
</dbReference>
<evidence type="ECO:0000256" key="5">
    <source>
        <dbReference type="ARBA" id="ARBA00023136"/>
    </source>
</evidence>
<accession>A0A6S7GTG6</accession>
<evidence type="ECO:0000313" key="7">
    <source>
        <dbReference type="Proteomes" id="UP001152795"/>
    </source>
</evidence>
<sequence>MFIVWCVIFISLFTVAQTQYGDVRCKCVCPKDMLEHNVVVKFVTVDNCTCKNLINLKDTLCLRCRCEYEARNTMLIKVVVIFIVLVLVALIVYMIGLKVYSFWKPEDLSVRSDVLQERLIQRSRTLTRLDSTVSKWKDSVENQRRNVYNHHSMLS</sequence>
<dbReference type="PANTHER" id="PTHR13064:SF6">
    <property type="entry name" value="TRANSMEMBRANE PROTEIN 9"/>
    <property type="match status" value="1"/>
</dbReference>
<protein>
    <submittedName>
        <fullName evidence="6">Transmembrane 9</fullName>
    </submittedName>
</protein>
<evidence type="ECO:0000256" key="4">
    <source>
        <dbReference type="ARBA" id="ARBA00022989"/>
    </source>
</evidence>